<proteinExistence type="predicted"/>
<dbReference type="Proteomes" id="UP000094652">
    <property type="component" value="Chromosome"/>
</dbReference>
<evidence type="ECO:0000256" key="1">
    <source>
        <dbReference type="SAM" id="Phobius"/>
    </source>
</evidence>
<feature type="transmembrane region" description="Helical" evidence="1">
    <location>
        <begin position="220"/>
        <end position="249"/>
    </location>
</feature>
<keyword evidence="1" id="KW-1133">Transmembrane helix</keyword>
<dbReference type="NCBIfam" id="TIGR02829">
    <property type="entry name" value="spore_III_AE"/>
    <property type="match status" value="1"/>
</dbReference>
<dbReference type="STRING" id="394958.BGI42_09325"/>
<reference evidence="3" key="1">
    <citation type="submission" date="2016-09" db="EMBL/GenBank/DDBJ databases">
        <title>Genomics of Clostridium taeniosporum, an organism which forms endospores with ribbon-like appendages.</title>
        <authorList>
            <person name="Walker J.R."/>
        </authorList>
    </citation>
    <scope>NUCLEOTIDE SEQUENCE [LARGE SCALE GENOMIC DNA]</scope>
    <source>
        <strain evidence="3">1/k</strain>
    </source>
</reference>
<dbReference type="EMBL" id="CP017253">
    <property type="protein sequence ID" value="AOR23913.1"/>
    <property type="molecule type" value="Genomic_DNA"/>
</dbReference>
<keyword evidence="1" id="KW-0472">Membrane</keyword>
<feature type="transmembrane region" description="Helical" evidence="1">
    <location>
        <begin position="186"/>
        <end position="208"/>
    </location>
</feature>
<gene>
    <name evidence="2" type="primary">spoIIIAE</name>
    <name evidence="2" type="ORF">BGI42_09325</name>
</gene>
<dbReference type="RefSeq" id="WP_069680054.1">
    <property type="nucleotide sequence ID" value="NZ_CP017253.2"/>
</dbReference>
<sequence length="418" mass="46033">MKIIKRYTIFFLISIIVVTVFNSIFVSKNTVYGLEQQKLNTSNENDIKKSESVMDEITVDKLDNNTQKQISNLYEYINKMKNNVELMNDLDPIQYIKEYIKNGEGNFSIKSLSKALTSILFKEVRSVLKLIISIVTIVIICSLIKNLQNAFSNDNISEIAFYACYALIIMILSKSFIISIDVAKEVILNITDFMAALLPVLITMIAMVGGLSQAATLDPIILAAVIFIPRIYSNIIIPLILMGFVLEFANNLSNDHKIINLCKLLKQCTLWMQGIIITIFIGVLTVRGITSKTIDAVTLKTTKFAVDNFIPIVGKTFSDAISAIAGYSLIIKNAISSIGLLIIVLILLYPIVKLVLMTVIYKLAAALIEPISDSRITNSVAAAGNSMTLIISCVLSVSLMFFILIALVASSGLFIVGG</sequence>
<feature type="transmembrane region" description="Helical" evidence="1">
    <location>
        <begin position="270"/>
        <end position="289"/>
    </location>
</feature>
<protein>
    <submittedName>
        <fullName evidence="2">Stage III sporulation protein AE</fullName>
    </submittedName>
</protein>
<name>A0A1D7XKN5_9CLOT</name>
<feature type="transmembrane region" description="Helical" evidence="1">
    <location>
        <begin position="159"/>
        <end position="179"/>
    </location>
</feature>
<evidence type="ECO:0000313" key="2">
    <source>
        <dbReference type="EMBL" id="AOR23913.1"/>
    </source>
</evidence>
<feature type="transmembrane region" description="Helical" evidence="1">
    <location>
        <begin position="6"/>
        <end position="26"/>
    </location>
</feature>
<dbReference type="AlphaFoldDB" id="A0A1D7XKN5"/>
<feature type="transmembrane region" description="Helical" evidence="1">
    <location>
        <begin position="127"/>
        <end position="147"/>
    </location>
</feature>
<evidence type="ECO:0000313" key="3">
    <source>
        <dbReference type="Proteomes" id="UP000094652"/>
    </source>
</evidence>
<dbReference type="OrthoDB" id="1706761at2"/>
<keyword evidence="3" id="KW-1185">Reference proteome</keyword>
<organism evidence="2 3">
    <name type="scientific">Clostridium taeniosporum</name>
    <dbReference type="NCBI Taxonomy" id="394958"/>
    <lineage>
        <taxon>Bacteria</taxon>
        <taxon>Bacillati</taxon>
        <taxon>Bacillota</taxon>
        <taxon>Clostridia</taxon>
        <taxon>Eubacteriales</taxon>
        <taxon>Clostridiaceae</taxon>
        <taxon>Clostridium</taxon>
    </lineage>
</organism>
<feature type="transmembrane region" description="Helical" evidence="1">
    <location>
        <begin position="338"/>
        <end position="368"/>
    </location>
</feature>
<dbReference type="KEGG" id="ctae:BGI42_09325"/>
<dbReference type="Pfam" id="PF09546">
    <property type="entry name" value="Spore_III_AE"/>
    <property type="match status" value="1"/>
</dbReference>
<dbReference type="InterPro" id="IPR014194">
    <property type="entry name" value="Spore_III_AE"/>
</dbReference>
<feature type="transmembrane region" description="Helical" evidence="1">
    <location>
        <begin position="388"/>
        <end position="416"/>
    </location>
</feature>
<accession>A0A1D7XKN5</accession>
<keyword evidence="1" id="KW-0812">Transmembrane</keyword>
<feature type="transmembrane region" description="Helical" evidence="1">
    <location>
        <begin position="309"/>
        <end position="331"/>
    </location>
</feature>